<evidence type="ECO:0000313" key="1">
    <source>
        <dbReference type="EMBL" id="GIG09416.1"/>
    </source>
</evidence>
<dbReference type="AlphaFoldDB" id="A0A8J3PBY7"/>
<accession>A0A8J3PBY7</accession>
<keyword evidence="2" id="KW-1185">Reference proteome</keyword>
<gene>
    <name evidence="1" type="ORF">Cco03nite_61160</name>
</gene>
<dbReference type="RefSeq" id="WP_203696344.1">
    <property type="nucleotide sequence ID" value="NZ_BAAALC010000002.1"/>
</dbReference>
<proteinExistence type="predicted"/>
<reference evidence="1 2" key="1">
    <citation type="submission" date="2021-01" db="EMBL/GenBank/DDBJ databases">
        <title>Whole genome shotgun sequence of Catellatospora coxensis NBRC 107359.</title>
        <authorList>
            <person name="Komaki H."/>
            <person name="Tamura T."/>
        </authorList>
    </citation>
    <scope>NUCLEOTIDE SEQUENCE [LARGE SCALE GENOMIC DNA]</scope>
    <source>
        <strain evidence="1 2">NBRC 107359</strain>
    </source>
</reference>
<name>A0A8J3PBY7_9ACTN</name>
<comment type="caution">
    <text evidence="1">The sequence shown here is derived from an EMBL/GenBank/DDBJ whole genome shotgun (WGS) entry which is preliminary data.</text>
</comment>
<sequence length="181" mass="20709">MDEVAFFTHPNRARRPGASRRRWGIRVNGDDLRLLAAEATRDLWLAELSSEDHPELRWRFVLDQHCDLWASELATPSRLLFGEPDDDHRRSQGLWDGRVPLLGCASCGDWECWPLLAMIRVDEDTVVWSAFVQPHRKQWGELPIGPYTFDRAAYEATLAEPEALDADPGWAWSLTGDDPQT</sequence>
<protein>
    <submittedName>
        <fullName evidence="1">Uncharacterized protein</fullName>
    </submittedName>
</protein>
<organism evidence="1 2">
    <name type="scientific">Catellatospora coxensis</name>
    <dbReference type="NCBI Taxonomy" id="310354"/>
    <lineage>
        <taxon>Bacteria</taxon>
        <taxon>Bacillati</taxon>
        <taxon>Actinomycetota</taxon>
        <taxon>Actinomycetes</taxon>
        <taxon>Micromonosporales</taxon>
        <taxon>Micromonosporaceae</taxon>
        <taxon>Catellatospora</taxon>
    </lineage>
</organism>
<evidence type="ECO:0000313" key="2">
    <source>
        <dbReference type="Proteomes" id="UP000630887"/>
    </source>
</evidence>
<dbReference type="EMBL" id="BONI01000064">
    <property type="protein sequence ID" value="GIG09416.1"/>
    <property type="molecule type" value="Genomic_DNA"/>
</dbReference>
<dbReference type="Proteomes" id="UP000630887">
    <property type="component" value="Unassembled WGS sequence"/>
</dbReference>